<name>A0A261SVE1_9BORD</name>
<protein>
    <submittedName>
        <fullName evidence="2">GNAT family N-acetyltransferase</fullName>
    </submittedName>
</protein>
<dbReference type="PROSITE" id="PS51186">
    <property type="entry name" value="GNAT"/>
    <property type="match status" value="1"/>
</dbReference>
<keyword evidence="2" id="KW-0808">Transferase</keyword>
<feature type="domain" description="N-acetyltransferase" evidence="1">
    <location>
        <begin position="5"/>
        <end position="169"/>
    </location>
</feature>
<evidence type="ECO:0000259" key="1">
    <source>
        <dbReference type="PROSITE" id="PS51186"/>
    </source>
</evidence>
<dbReference type="EMBL" id="NEVL01000001">
    <property type="protein sequence ID" value="OZI40850.1"/>
    <property type="molecule type" value="Genomic_DNA"/>
</dbReference>
<accession>A0A261SVE1</accession>
<dbReference type="CDD" id="cd04301">
    <property type="entry name" value="NAT_SF"/>
    <property type="match status" value="1"/>
</dbReference>
<gene>
    <name evidence="2" type="ORF">CEG14_03575</name>
</gene>
<reference evidence="2 3" key="1">
    <citation type="submission" date="2017-05" db="EMBL/GenBank/DDBJ databases">
        <title>Complete and WGS of Bordetella genogroups.</title>
        <authorList>
            <person name="Spilker T."/>
            <person name="LiPuma J."/>
        </authorList>
    </citation>
    <scope>NUCLEOTIDE SEQUENCE [LARGE SCALE GENOMIC DNA]</scope>
    <source>
        <strain evidence="2 3">AU17610</strain>
    </source>
</reference>
<evidence type="ECO:0000313" key="2">
    <source>
        <dbReference type="EMBL" id="OZI40850.1"/>
    </source>
</evidence>
<sequence length="169" mass="17987">MPVPYRIRPMLAADVAAVVRIQAQVYPADLLEAAAFFANRQMLAPHTCRVAEHEGALFGYLIAYPWDAGLPAALDQPLAALPAPASTWFVHDCAVAPSAQGLGVAAALLEDSARSARELGLARAALVSLASAVGYWERRGYRREPDSAALRAKLAQYGAGAVYMARDLP</sequence>
<comment type="caution">
    <text evidence="2">The sequence shown here is derived from an EMBL/GenBank/DDBJ whole genome shotgun (WGS) entry which is preliminary data.</text>
</comment>
<dbReference type="GO" id="GO:0016747">
    <property type="term" value="F:acyltransferase activity, transferring groups other than amino-acyl groups"/>
    <property type="evidence" value="ECO:0007669"/>
    <property type="project" value="InterPro"/>
</dbReference>
<dbReference type="Proteomes" id="UP000217005">
    <property type="component" value="Unassembled WGS sequence"/>
</dbReference>
<evidence type="ECO:0000313" key="3">
    <source>
        <dbReference type="Proteomes" id="UP000217005"/>
    </source>
</evidence>
<dbReference type="RefSeq" id="WP_094824964.1">
    <property type="nucleotide sequence ID" value="NZ_NEVL01000001.1"/>
</dbReference>
<proteinExistence type="predicted"/>
<dbReference type="OrthoDB" id="359414at2"/>
<dbReference type="AlphaFoldDB" id="A0A261SVE1"/>
<dbReference type="InterPro" id="IPR016181">
    <property type="entry name" value="Acyl_CoA_acyltransferase"/>
</dbReference>
<organism evidence="2 3">
    <name type="scientific">Bordetella genomosp. 1</name>
    <dbReference type="NCBI Taxonomy" id="1395607"/>
    <lineage>
        <taxon>Bacteria</taxon>
        <taxon>Pseudomonadati</taxon>
        <taxon>Pseudomonadota</taxon>
        <taxon>Betaproteobacteria</taxon>
        <taxon>Burkholderiales</taxon>
        <taxon>Alcaligenaceae</taxon>
        <taxon>Bordetella</taxon>
    </lineage>
</organism>
<dbReference type="InterPro" id="IPR000182">
    <property type="entry name" value="GNAT_dom"/>
</dbReference>
<dbReference type="Pfam" id="PF00583">
    <property type="entry name" value="Acetyltransf_1"/>
    <property type="match status" value="1"/>
</dbReference>
<dbReference type="SUPFAM" id="SSF55729">
    <property type="entry name" value="Acyl-CoA N-acyltransferases (Nat)"/>
    <property type="match status" value="1"/>
</dbReference>
<dbReference type="Gene3D" id="3.40.630.30">
    <property type="match status" value="1"/>
</dbReference>